<dbReference type="AlphaFoldDB" id="A0AAW1IUR1"/>
<keyword evidence="2" id="KW-1185">Reference proteome</keyword>
<comment type="caution">
    <text evidence="1">The sequence shown here is derived from an EMBL/GenBank/DDBJ whole genome shotgun (WGS) entry which is preliminary data.</text>
</comment>
<gene>
    <name evidence="1" type="ORF">QE152_g33867</name>
</gene>
<proteinExistence type="predicted"/>
<reference evidence="1 2" key="1">
    <citation type="journal article" date="2024" name="BMC Genomics">
        <title>De novo assembly and annotation of Popillia japonica's genome with initial clues to its potential as an invasive pest.</title>
        <authorList>
            <person name="Cucini C."/>
            <person name="Boschi S."/>
            <person name="Funari R."/>
            <person name="Cardaioli E."/>
            <person name="Iannotti N."/>
            <person name="Marturano G."/>
            <person name="Paoli F."/>
            <person name="Bruttini M."/>
            <person name="Carapelli A."/>
            <person name="Frati F."/>
            <person name="Nardi F."/>
        </authorList>
    </citation>
    <scope>NUCLEOTIDE SEQUENCE [LARGE SCALE GENOMIC DNA]</scope>
    <source>
        <strain evidence="1">DMR45628</strain>
    </source>
</reference>
<evidence type="ECO:0000313" key="1">
    <source>
        <dbReference type="EMBL" id="KAK9693908.1"/>
    </source>
</evidence>
<name>A0AAW1IUR1_POPJA</name>
<evidence type="ECO:0000313" key="2">
    <source>
        <dbReference type="Proteomes" id="UP001458880"/>
    </source>
</evidence>
<accession>A0AAW1IUR1</accession>
<dbReference type="EMBL" id="JASPKY010000528">
    <property type="protein sequence ID" value="KAK9693908.1"/>
    <property type="molecule type" value="Genomic_DNA"/>
</dbReference>
<protein>
    <submittedName>
        <fullName evidence="1">Uncharacterized protein</fullName>
    </submittedName>
</protein>
<sequence length="85" mass="9174">MEGNACNKLITIVKYKTRPFKSLSTWQTQAKASVADTDGGEGNFNASGVVSFSPVPPPLPYPGEQTLAAVACSATRRCQRYFMTN</sequence>
<organism evidence="1 2">
    <name type="scientific">Popillia japonica</name>
    <name type="common">Japanese beetle</name>
    <dbReference type="NCBI Taxonomy" id="7064"/>
    <lineage>
        <taxon>Eukaryota</taxon>
        <taxon>Metazoa</taxon>
        <taxon>Ecdysozoa</taxon>
        <taxon>Arthropoda</taxon>
        <taxon>Hexapoda</taxon>
        <taxon>Insecta</taxon>
        <taxon>Pterygota</taxon>
        <taxon>Neoptera</taxon>
        <taxon>Endopterygota</taxon>
        <taxon>Coleoptera</taxon>
        <taxon>Polyphaga</taxon>
        <taxon>Scarabaeiformia</taxon>
        <taxon>Scarabaeidae</taxon>
        <taxon>Rutelinae</taxon>
        <taxon>Popillia</taxon>
    </lineage>
</organism>
<dbReference type="Proteomes" id="UP001458880">
    <property type="component" value="Unassembled WGS sequence"/>
</dbReference>